<feature type="region of interest" description="Disordered" evidence="5">
    <location>
        <begin position="322"/>
        <end position="349"/>
    </location>
</feature>
<dbReference type="OrthoDB" id="1924577at2759"/>
<dbReference type="PANTHER" id="PTHR13237:SF8">
    <property type="entry name" value="SOMETHING ABOUT SILENCING PROTEIN 10"/>
    <property type="match status" value="1"/>
</dbReference>
<evidence type="ECO:0000313" key="7">
    <source>
        <dbReference type="EMBL" id="CAG9762453.1"/>
    </source>
</evidence>
<evidence type="ECO:0000256" key="4">
    <source>
        <dbReference type="ARBA" id="ARBA00023242"/>
    </source>
</evidence>
<feature type="region of interest" description="Disordered" evidence="5">
    <location>
        <begin position="1"/>
        <end position="78"/>
    </location>
</feature>
<feature type="compositionally biased region" description="Low complexity" evidence="5">
    <location>
        <begin position="41"/>
        <end position="62"/>
    </location>
</feature>
<comment type="similarity">
    <text evidence="2">Belongs to the SAS10 family.</text>
</comment>
<dbReference type="Pfam" id="PF04000">
    <property type="entry name" value="Sas10_Utp3"/>
    <property type="match status" value="1"/>
</dbReference>
<name>A0A9N9QKH1_9CUCU</name>
<dbReference type="EMBL" id="OU892287">
    <property type="protein sequence ID" value="CAG9762453.1"/>
    <property type="molecule type" value="Genomic_DNA"/>
</dbReference>
<organism evidence="7 8">
    <name type="scientific">Ceutorhynchus assimilis</name>
    <name type="common">cabbage seed weevil</name>
    <dbReference type="NCBI Taxonomy" id="467358"/>
    <lineage>
        <taxon>Eukaryota</taxon>
        <taxon>Metazoa</taxon>
        <taxon>Ecdysozoa</taxon>
        <taxon>Arthropoda</taxon>
        <taxon>Hexapoda</taxon>
        <taxon>Insecta</taxon>
        <taxon>Pterygota</taxon>
        <taxon>Neoptera</taxon>
        <taxon>Endopterygota</taxon>
        <taxon>Coleoptera</taxon>
        <taxon>Polyphaga</taxon>
        <taxon>Cucujiformia</taxon>
        <taxon>Curculionidae</taxon>
        <taxon>Ceutorhynchinae</taxon>
        <taxon>Ceutorhynchus</taxon>
    </lineage>
</organism>
<dbReference type="Pfam" id="PF09368">
    <property type="entry name" value="Sas10"/>
    <property type="match status" value="1"/>
</dbReference>
<dbReference type="AlphaFoldDB" id="A0A9N9QKH1"/>
<evidence type="ECO:0000256" key="2">
    <source>
        <dbReference type="ARBA" id="ARBA00010979"/>
    </source>
</evidence>
<feature type="compositionally biased region" description="Acidic residues" evidence="5">
    <location>
        <begin position="329"/>
        <end position="346"/>
    </location>
</feature>
<evidence type="ECO:0000256" key="1">
    <source>
        <dbReference type="ARBA" id="ARBA00004123"/>
    </source>
</evidence>
<evidence type="ECO:0000259" key="6">
    <source>
        <dbReference type="Pfam" id="PF09368"/>
    </source>
</evidence>
<evidence type="ECO:0000256" key="3">
    <source>
        <dbReference type="ARBA" id="ARBA00022553"/>
    </source>
</evidence>
<sequence length="422" mass="48554">MPSHARFDDLEEDYDSSDSEDERKLEKYKNSKQEDSDSEVEVLGVGSEGESSDIASDIALSDVEGQEDDDDIPDARAWGKEKKKYYGADYVDPDYGGFQGKDGHAAEIEEQETKTLQNQLMQQLDDNDFSLDVIFKKKPDKEEVKEQTEELIKTDLTKLTNKQKIQMLQKESPEFFSLVDDFKVKMAFAKDYLNPIIQKVKNGEIEHCKAVDCVQTHYKLILNYATNINMYLLLKGNNKLKNHPIIQRLYQYRQLLSQIEPVFEEIIKPQIELLLAKKEVEEKTLKLLSQLQNTKKTKSKSVSGRPSKKIKLDENLMTKKVTFESNSSGEDDKEVPEEIEGDNEETEPSKRAITYQIAKNKGLTPHRKKELRNPRVKHKLKFRKALIRRKGAVREPRKELSRYSGEISGIKASVSKSIKIKS</sequence>
<dbReference type="InterPro" id="IPR007146">
    <property type="entry name" value="Sas10/Utp3/C1D"/>
</dbReference>
<keyword evidence="4" id="KW-0539">Nucleus</keyword>
<keyword evidence="8" id="KW-1185">Reference proteome</keyword>
<feature type="compositionally biased region" description="Acidic residues" evidence="5">
    <location>
        <begin position="9"/>
        <end position="20"/>
    </location>
</feature>
<dbReference type="PANTHER" id="PTHR13237">
    <property type="entry name" value="SOMETHING ABOUT SILENCING PROTEIN 10-RELATED"/>
    <property type="match status" value="1"/>
</dbReference>
<keyword evidence="3" id="KW-0597">Phosphoprotein</keyword>
<dbReference type="GO" id="GO:0032040">
    <property type="term" value="C:small-subunit processome"/>
    <property type="evidence" value="ECO:0007669"/>
    <property type="project" value="TreeGrafter"/>
</dbReference>
<evidence type="ECO:0000256" key="5">
    <source>
        <dbReference type="SAM" id="MobiDB-lite"/>
    </source>
</evidence>
<evidence type="ECO:0000313" key="8">
    <source>
        <dbReference type="Proteomes" id="UP001152799"/>
    </source>
</evidence>
<accession>A0A9N9QKH1</accession>
<dbReference type="InterPro" id="IPR018972">
    <property type="entry name" value="Sas10_C_dom"/>
</dbReference>
<reference evidence="7" key="1">
    <citation type="submission" date="2022-01" db="EMBL/GenBank/DDBJ databases">
        <authorList>
            <person name="King R."/>
        </authorList>
    </citation>
    <scope>NUCLEOTIDE SEQUENCE</scope>
</reference>
<comment type="subcellular location">
    <subcellularLocation>
        <location evidence="1">Nucleus</location>
    </subcellularLocation>
</comment>
<feature type="domain" description="Sas10 C-terminal" evidence="6">
    <location>
        <begin position="349"/>
        <end position="420"/>
    </location>
</feature>
<protein>
    <recommendedName>
        <fullName evidence="6">Sas10 C-terminal domain-containing protein</fullName>
    </recommendedName>
</protein>
<gene>
    <name evidence="7" type="ORF">CEUTPL_LOCUS3132</name>
</gene>
<proteinExistence type="inferred from homology"/>
<dbReference type="GO" id="GO:0000462">
    <property type="term" value="P:maturation of SSU-rRNA from tricistronic rRNA transcript (SSU-rRNA, 5.8S rRNA, LSU-rRNA)"/>
    <property type="evidence" value="ECO:0007669"/>
    <property type="project" value="TreeGrafter"/>
</dbReference>
<dbReference type="Proteomes" id="UP001152799">
    <property type="component" value="Chromosome 11"/>
</dbReference>
<feature type="compositionally biased region" description="Basic and acidic residues" evidence="5">
    <location>
        <begin position="21"/>
        <end position="35"/>
    </location>
</feature>